<keyword evidence="2" id="KW-0472">Membrane</keyword>
<organism evidence="3 4">
    <name type="scientific">Neurospora intermedia</name>
    <dbReference type="NCBI Taxonomy" id="5142"/>
    <lineage>
        <taxon>Eukaryota</taxon>
        <taxon>Fungi</taxon>
        <taxon>Dikarya</taxon>
        <taxon>Ascomycota</taxon>
        <taxon>Pezizomycotina</taxon>
        <taxon>Sordariomycetes</taxon>
        <taxon>Sordariomycetidae</taxon>
        <taxon>Sordariales</taxon>
        <taxon>Sordariaceae</taxon>
        <taxon>Neurospora</taxon>
    </lineage>
</organism>
<keyword evidence="4" id="KW-1185">Reference proteome</keyword>
<dbReference type="Proteomes" id="UP001451303">
    <property type="component" value="Unassembled WGS sequence"/>
</dbReference>
<feature type="region of interest" description="Disordered" evidence="1">
    <location>
        <begin position="18"/>
        <end position="47"/>
    </location>
</feature>
<accession>A0ABR3D338</accession>
<sequence>MEEVQKVLRSHKALIRSAKKEEEVKKKASAKEERTRARQAAQDTKDGVNGSISSSLFMLFIAFILASGAKVRKCILCTTRFGQDRILEELAFMWEDYAVWNKDVATVFPSVLEPNSQPTLAFLFFSVPLRYQSPLTPRPDRPPRQQTSFTTYEMATFARLAMPEIVHPASCGNRSHTFAVAIPSPPKRLAANNSSISAGAVRTATPGLFFKFFKFFKWEYSDEDALPGDIVHYF</sequence>
<evidence type="ECO:0000256" key="1">
    <source>
        <dbReference type="SAM" id="MobiDB-lite"/>
    </source>
</evidence>
<reference evidence="3 4" key="1">
    <citation type="submission" date="2023-09" db="EMBL/GenBank/DDBJ databases">
        <title>Multi-omics analysis of a traditional fermented food reveals byproduct-associated fungal strains for waste-to-food upcycling.</title>
        <authorList>
            <consortium name="Lawrence Berkeley National Laboratory"/>
            <person name="Rekdal V.M."/>
            <person name="Villalobos-Escobedo J.M."/>
            <person name="Rodriguez-Valeron N."/>
            <person name="Garcia M.O."/>
            <person name="Vasquez D.P."/>
            <person name="Damayanti I."/>
            <person name="Sorensen P.M."/>
            <person name="Baidoo E.E."/>
            <person name="De Carvalho A.C."/>
            <person name="Riley R."/>
            <person name="Lipzen A."/>
            <person name="He G."/>
            <person name="Yan M."/>
            <person name="Haridas S."/>
            <person name="Daum C."/>
            <person name="Yoshinaga Y."/>
            <person name="Ng V."/>
            <person name="Grigoriev I.V."/>
            <person name="Munk R."/>
            <person name="Nuraida L."/>
            <person name="Wijaya C.H."/>
            <person name="Morales P.-C."/>
            <person name="Keasling J.D."/>
        </authorList>
    </citation>
    <scope>NUCLEOTIDE SEQUENCE [LARGE SCALE GENOMIC DNA]</scope>
    <source>
        <strain evidence="3 4">FGSC 2613</strain>
    </source>
</reference>
<gene>
    <name evidence="3" type="ORF">QR685DRAFT_557206</name>
</gene>
<comment type="caution">
    <text evidence="3">The sequence shown here is derived from an EMBL/GenBank/DDBJ whole genome shotgun (WGS) entry which is preliminary data.</text>
</comment>
<keyword evidence="2" id="KW-1133">Transmembrane helix</keyword>
<protein>
    <submittedName>
        <fullName evidence="3">Uncharacterized protein</fullName>
    </submittedName>
</protein>
<evidence type="ECO:0000313" key="3">
    <source>
        <dbReference type="EMBL" id="KAL0466233.1"/>
    </source>
</evidence>
<feature type="transmembrane region" description="Helical" evidence="2">
    <location>
        <begin position="52"/>
        <end position="71"/>
    </location>
</feature>
<evidence type="ECO:0000313" key="4">
    <source>
        <dbReference type="Proteomes" id="UP001451303"/>
    </source>
</evidence>
<proteinExistence type="predicted"/>
<feature type="compositionally biased region" description="Basic and acidic residues" evidence="1">
    <location>
        <begin position="18"/>
        <end position="36"/>
    </location>
</feature>
<dbReference type="EMBL" id="JAVLET010000013">
    <property type="protein sequence ID" value="KAL0466233.1"/>
    <property type="molecule type" value="Genomic_DNA"/>
</dbReference>
<name>A0ABR3D338_NEUIN</name>
<evidence type="ECO:0000256" key="2">
    <source>
        <dbReference type="SAM" id="Phobius"/>
    </source>
</evidence>
<keyword evidence="2" id="KW-0812">Transmembrane</keyword>